<accession>A0ABN0BEW7</accession>
<dbReference type="NCBIfam" id="TIGR02594">
    <property type="entry name" value="TIGR02594 family protein"/>
    <property type="match status" value="1"/>
</dbReference>
<name>A0ABN0BEW7_9HELI</name>
<keyword evidence="3" id="KW-1185">Reference proteome</keyword>
<reference evidence="3" key="1">
    <citation type="journal article" date="2014" name="Genome Announc.">
        <title>Draft genome sequences of six enterohepatic helicobacter species isolated from humans and one from rhesus macaques.</title>
        <authorList>
            <person name="Shen Z."/>
            <person name="Sheh A."/>
            <person name="Young S.K."/>
            <person name="Abouelliel A."/>
            <person name="Ward D.V."/>
            <person name="Earl A.M."/>
            <person name="Fox J.G."/>
        </authorList>
    </citation>
    <scope>NUCLEOTIDE SEQUENCE [LARGE SCALE GENOMIC DNA]</scope>
    <source>
        <strain evidence="3">CCUG 18818</strain>
    </source>
</reference>
<evidence type="ECO:0000313" key="3">
    <source>
        <dbReference type="Proteomes" id="UP000005755"/>
    </source>
</evidence>
<dbReference type="InterPro" id="IPR007921">
    <property type="entry name" value="CHAP_dom"/>
</dbReference>
<evidence type="ECO:0000313" key="2">
    <source>
        <dbReference type="EMBL" id="EFR47703.1"/>
    </source>
</evidence>
<dbReference type="EMBL" id="DS990399">
    <property type="protein sequence ID" value="EFR47703.1"/>
    <property type="molecule type" value="Genomic_DNA"/>
</dbReference>
<dbReference type="Pfam" id="PF05257">
    <property type="entry name" value="CHAP"/>
    <property type="match status" value="1"/>
</dbReference>
<dbReference type="RefSeq" id="WP_002957603.1">
    <property type="nucleotide sequence ID" value="NZ_DS990399.1"/>
</dbReference>
<proteinExistence type="predicted"/>
<dbReference type="InterPro" id="IPR013423">
    <property type="entry name" value="CHP02594"/>
</dbReference>
<sequence length="159" mass="17820">SELLWIAIAKKELGVLEIKGNIHNPRIIEYHSTTGKFKDDETAWCSSFVNWVMTQAGIKGTNSAAARSWKDWGQKLDKPAYGCIGVHIKPNGYGHVGFIVGKTENGYLVSLGGNQNDSVKHTAYSKNFFQYFVYPKEYVPNYTLPTLNSNTINKGEKTR</sequence>
<gene>
    <name evidence="2" type="ORF">HCCG_02252</name>
</gene>
<organism evidence="2 3">
    <name type="scientific">Helicobacter cinaedi CCUG 18818 = ATCC BAA-847</name>
    <dbReference type="NCBI Taxonomy" id="537971"/>
    <lineage>
        <taxon>Bacteria</taxon>
        <taxon>Pseudomonadati</taxon>
        <taxon>Campylobacterota</taxon>
        <taxon>Epsilonproteobacteria</taxon>
        <taxon>Campylobacterales</taxon>
        <taxon>Helicobacteraceae</taxon>
        <taxon>Helicobacter</taxon>
    </lineage>
</organism>
<protein>
    <submittedName>
        <fullName evidence="2">TIGR02594 family protein</fullName>
    </submittedName>
</protein>
<dbReference type="Proteomes" id="UP000005755">
    <property type="component" value="Unassembled WGS sequence"/>
</dbReference>
<evidence type="ECO:0000259" key="1">
    <source>
        <dbReference type="Pfam" id="PF05257"/>
    </source>
</evidence>
<feature type="domain" description="Peptidase C51" evidence="1">
    <location>
        <begin position="39"/>
        <end position="114"/>
    </location>
</feature>
<feature type="non-terminal residue" evidence="2">
    <location>
        <position position="1"/>
    </location>
</feature>